<dbReference type="AlphaFoldDB" id="A0AAU9VAV2"/>
<reference evidence="1" key="1">
    <citation type="submission" date="2022-03" db="EMBL/GenBank/DDBJ databases">
        <authorList>
            <person name="Tunstrom K."/>
        </authorList>
    </citation>
    <scope>NUCLEOTIDE SEQUENCE</scope>
</reference>
<organism evidence="1 2">
    <name type="scientific">Euphydryas editha</name>
    <name type="common">Edith's checkerspot</name>
    <dbReference type="NCBI Taxonomy" id="104508"/>
    <lineage>
        <taxon>Eukaryota</taxon>
        <taxon>Metazoa</taxon>
        <taxon>Ecdysozoa</taxon>
        <taxon>Arthropoda</taxon>
        <taxon>Hexapoda</taxon>
        <taxon>Insecta</taxon>
        <taxon>Pterygota</taxon>
        <taxon>Neoptera</taxon>
        <taxon>Endopterygota</taxon>
        <taxon>Lepidoptera</taxon>
        <taxon>Glossata</taxon>
        <taxon>Ditrysia</taxon>
        <taxon>Papilionoidea</taxon>
        <taxon>Nymphalidae</taxon>
        <taxon>Nymphalinae</taxon>
        <taxon>Euphydryas</taxon>
    </lineage>
</organism>
<accession>A0AAU9VAV2</accession>
<keyword evidence="2" id="KW-1185">Reference proteome</keyword>
<dbReference type="EMBL" id="CAKOGL010000030">
    <property type="protein sequence ID" value="CAH2107224.1"/>
    <property type="molecule type" value="Genomic_DNA"/>
</dbReference>
<evidence type="ECO:0000313" key="2">
    <source>
        <dbReference type="Proteomes" id="UP001153954"/>
    </source>
</evidence>
<dbReference type="Proteomes" id="UP001153954">
    <property type="component" value="Unassembled WGS sequence"/>
</dbReference>
<evidence type="ECO:0000313" key="1">
    <source>
        <dbReference type="EMBL" id="CAH2107224.1"/>
    </source>
</evidence>
<protein>
    <submittedName>
        <fullName evidence="1">Uncharacterized protein</fullName>
    </submittedName>
</protein>
<gene>
    <name evidence="1" type="ORF">EEDITHA_LOCUS21274</name>
</gene>
<proteinExistence type="predicted"/>
<name>A0AAU9VAV2_EUPED</name>
<comment type="caution">
    <text evidence="1">The sequence shown here is derived from an EMBL/GenBank/DDBJ whole genome shotgun (WGS) entry which is preliminary data.</text>
</comment>
<sequence length="106" mass="12579">MKEYCVAIMMEPYHDLTKEQAEAIEKYMYQLCCKDKTNLSEIQLDDTSRFIRLRCIYLGVVVMDGLNNPDVMARPDLITSFRSKYGDDLLNLCKRFKDRFPFDNKF</sequence>